<gene>
    <name evidence="1" type="ORF">LEP1GSC123_1618</name>
</gene>
<name>M3GBG8_LEPBO</name>
<proteinExistence type="predicted"/>
<protein>
    <submittedName>
        <fullName evidence="1">Uncharacterized protein</fullName>
    </submittedName>
</protein>
<dbReference type="EMBL" id="AKWO02000090">
    <property type="protein sequence ID" value="EMF98251.1"/>
    <property type="molecule type" value="Genomic_DNA"/>
</dbReference>
<evidence type="ECO:0000313" key="1">
    <source>
        <dbReference type="EMBL" id="EMF98251.1"/>
    </source>
</evidence>
<comment type="caution">
    <text evidence="1">The sequence shown here is derived from an EMBL/GenBank/DDBJ whole genome shotgun (WGS) entry which is preliminary data.</text>
</comment>
<accession>M3GBG8</accession>
<reference evidence="1 2" key="1">
    <citation type="submission" date="2013-01" db="EMBL/GenBank/DDBJ databases">
        <authorList>
            <person name="Harkins D.M."/>
            <person name="Durkin A.S."/>
            <person name="Brinkac L.M."/>
            <person name="Haft D.H."/>
            <person name="Selengut J.D."/>
            <person name="Sanka R."/>
            <person name="DePew J."/>
            <person name="Purushe J."/>
            <person name="Picardeau M."/>
            <person name="Werts C."/>
            <person name="Goarant C."/>
            <person name="Vinetz J.M."/>
            <person name="Sutton G.G."/>
            <person name="Nierman W.C."/>
            <person name="Fouts D.E."/>
        </authorList>
    </citation>
    <scope>NUCLEOTIDE SEQUENCE [LARGE SCALE GENOMIC DNA]</scope>
    <source>
        <strain evidence="1 2">200701203</strain>
    </source>
</reference>
<dbReference type="AlphaFoldDB" id="M3GBG8"/>
<evidence type="ECO:0000313" key="2">
    <source>
        <dbReference type="Proteomes" id="UP000011783"/>
    </source>
</evidence>
<organism evidence="1 2">
    <name type="scientific">Leptospira borgpetersenii str. 200701203</name>
    <dbReference type="NCBI Taxonomy" id="1193007"/>
    <lineage>
        <taxon>Bacteria</taxon>
        <taxon>Pseudomonadati</taxon>
        <taxon>Spirochaetota</taxon>
        <taxon>Spirochaetia</taxon>
        <taxon>Leptospirales</taxon>
        <taxon>Leptospiraceae</taxon>
        <taxon>Leptospira</taxon>
    </lineage>
</organism>
<sequence>MVGEGGRFGLFKKGTTLVRIDPNTGRFLDYDDYVQNPHQR</sequence>
<dbReference type="Proteomes" id="UP000011783">
    <property type="component" value="Unassembled WGS sequence"/>
</dbReference>
<dbReference type="BioCyc" id="LBOR1193007:G11KN-1053-MONOMER"/>